<dbReference type="EMBL" id="JXQK01000056">
    <property type="protein sequence ID" value="KIP62188.1"/>
    <property type="molecule type" value="Genomic_DNA"/>
</dbReference>
<evidence type="ECO:0000256" key="1">
    <source>
        <dbReference type="ARBA" id="ARBA00022814"/>
    </source>
</evidence>
<evidence type="ECO:0000256" key="3">
    <source>
        <dbReference type="ARBA" id="ARBA00023163"/>
    </source>
</evidence>
<evidence type="ECO:0000259" key="4">
    <source>
        <dbReference type="Pfam" id="PF02357"/>
    </source>
</evidence>
<keyword evidence="1" id="KW-0889">Transcription antitermination</keyword>
<keyword evidence="6" id="KW-1185">Reference proteome</keyword>
<dbReference type="InterPro" id="IPR006645">
    <property type="entry name" value="NGN-like_dom"/>
</dbReference>
<keyword evidence="2" id="KW-0805">Transcription regulation</keyword>
<sequence>MFWYVACVRVNYEKKFMLAIEQDFQGRGLPIEAWVPTERRVVVNSRGKRCIREFVVLSTFVFVRVEARHLNDIRFRPDVYKMLTMPGKKTPHIIPDAEFNNFRRIIDTGNATFINRPLRKGDKVRITDGALAGCMAFVQRIQGKKVIIGNELLYIGGATIEVDRESLEFVREGRSC</sequence>
<evidence type="ECO:0000256" key="2">
    <source>
        <dbReference type="ARBA" id="ARBA00023015"/>
    </source>
</evidence>
<dbReference type="Pfam" id="PF02357">
    <property type="entry name" value="NusG"/>
    <property type="match status" value="1"/>
</dbReference>
<proteinExistence type="predicted"/>
<organism evidence="5 6">
    <name type="scientific">Prevotella pectinovora</name>
    <dbReference type="NCBI Taxonomy" id="1602169"/>
    <lineage>
        <taxon>Bacteria</taxon>
        <taxon>Pseudomonadati</taxon>
        <taxon>Bacteroidota</taxon>
        <taxon>Bacteroidia</taxon>
        <taxon>Bacteroidales</taxon>
        <taxon>Prevotellaceae</taxon>
        <taxon>Prevotella</taxon>
    </lineage>
</organism>
<gene>
    <name evidence="5" type="ORF">ST44_07785</name>
</gene>
<dbReference type="InterPro" id="IPR014722">
    <property type="entry name" value="Rib_uL2_dom2"/>
</dbReference>
<dbReference type="SUPFAM" id="SSF82679">
    <property type="entry name" value="N-utilization substance G protein NusG, N-terminal domain"/>
    <property type="match status" value="1"/>
</dbReference>
<comment type="caution">
    <text evidence="5">The sequence shown here is derived from an EMBL/GenBank/DDBJ whole genome shotgun (WGS) entry which is preliminary data.</text>
</comment>
<dbReference type="AlphaFoldDB" id="A0A0D0HCB9"/>
<protein>
    <recommendedName>
        <fullName evidence="4">NusG-like N-terminal domain-containing protein</fullName>
    </recommendedName>
</protein>
<reference evidence="5 6" key="1">
    <citation type="submission" date="2015-01" db="EMBL/GenBank/DDBJ databases">
        <title>Comparative genomics of non-oral Prevotella species.</title>
        <authorList>
            <person name="Accetto T."/>
            <person name="Nograsek B."/>
            <person name="Avgustin G."/>
        </authorList>
    </citation>
    <scope>NUCLEOTIDE SEQUENCE [LARGE SCALE GENOMIC DNA]</scope>
    <source>
        <strain evidence="5 6">P5-119</strain>
    </source>
</reference>
<name>A0A0D0HCB9_9BACT</name>
<dbReference type="GO" id="GO:0031564">
    <property type="term" value="P:transcription antitermination"/>
    <property type="evidence" value="ECO:0007669"/>
    <property type="project" value="UniProtKB-KW"/>
</dbReference>
<dbReference type="PANTHER" id="PTHR30265">
    <property type="entry name" value="RHO-INTERACTING TRANSCRIPTION TERMINATION FACTOR NUSG"/>
    <property type="match status" value="1"/>
</dbReference>
<evidence type="ECO:0000313" key="6">
    <source>
        <dbReference type="Proteomes" id="UP000032046"/>
    </source>
</evidence>
<evidence type="ECO:0000313" key="5">
    <source>
        <dbReference type="EMBL" id="KIP62188.1"/>
    </source>
</evidence>
<dbReference type="InterPro" id="IPR043425">
    <property type="entry name" value="NusG-like"/>
</dbReference>
<dbReference type="GO" id="GO:0006354">
    <property type="term" value="P:DNA-templated transcription elongation"/>
    <property type="evidence" value="ECO:0007669"/>
    <property type="project" value="InterPro"/>
</dbReference>
<dbReference type="Proteomes" id="UP000032046">
    <property type="component" value="Unassembled WGS sequence"/>
</dbReference>
<dbReference type="Gene3D" id="2.30.30.30">
    <property type="match status" value="1"/>
</dbReference>
<accession>A0A0D0HCB9</accession>
<dbReference type="InterPro" id="IPR036735">
    <property type="entry name" value="NGN_dom_sf"/>
</dbReference>
<dbReference type="PANTHER" id="PTHR30265:SF4">
    <property type="entry name" value="KOW MOTIF FAMILY PROTEIN, EXPRESSED"/>
    <property type="match status" value="1"/>
</dbReference>
<dbReference type="STRING" id="1602171.ST44_07785"/>
<feature type="domain" description="NusG-like N-terminal" evidence="4">
    <location>
        <begin position="2"/>
        <end position="103"/>
    </location>
</feature>
<dbReference type="Gene3D" id="3.30.70.940">
    <property type="entry name" value="NusG, N-terminal domain"/>
    <property type="match status" value="1"/>
</dbReference>
<keyword evidence="3" id="KW-0804">Transcription</keyword>